<dbReference type="SUPFAM" id="SSF52540">
    <property type="entry name" value="P-loop containing nucleoside triphosphate hydrolases"/>
    <property type="match status" value="2"/>
</dbReference>
<gene>
    <name evidence="11" type="primary">recG</name>
    <name evidence="11" type="ORF">ATOP_10220</name>
</gene>
<comment type="caution">
    <text evidence="11">The sequence shown here is derived from an EMBL/GenBank/DDBJ whole genome shotgun (WGS) entry which is preliminary data.</text>
</comment>
<dbReference type="InterPro" id="IPR001650">
    <property type="entry name" value="Helicase_C-like"/>
</dbReference>
<dbReference type="GO" id="GO:0016787">
    <property type="term" value="F:hydrolase activity"/>
    <property type="evidence" value="ECO:0007669"/>
    <property type="project" value="UniProtKB-KW"/>
</dbReference>
<dbReference type="SMART" id="SM00490">
    <property type="entry name" value="HELICc"/>
    <property type="match status" value="1"/>
</dbReference>
<dbReference type="AlphaFoldDB" id="A0AAV5B2P4"/>
<dbReference type="GO" id="GO:0006281">
    <property type="term" value="P:DNA repair"/>
    <property type="evidence" value="ECO:0007669"/>
    <property type="project" value="UniProtKB-KW"/>
</dbReference>
<evidence type="ECO:0000256" key="3">
    <source>
        <dbReference type="ARBA" id="ARBA00022801"/>
    </source>
</evidence>
<name>A0AAV5B2P4_9ACTN</name>
<evidence type="ECO:0000256" key="1">
    <source>
        <dbReference type="ARBA" id="ARBA00022741"/>
    </source>
</evidence>
<protein>
    <recommendedName>
        <fullName evidence="8">Probable DNA 3'-5' helicase RecG</fullName>
    </recommendedName>
</protein>
<evidence type="ECO:0000256" key="4">
    <source>
        <dbReference type="ARBA" id="ARBA00022806"/>
    </source>
</evidence>
<dbReference type="PANTHER" id="PTHR47964:SF1">
    <property type="entry name" value="ATP-DEPENDENT DNA HELICASE HOMOLOG RECG, CHLOROPLASTIC"/>
    <property type="match status" value="1"/>
</dbReference>
<keyword evidence="1" id="KW-0547">Nucleotide-binding</keyword>
<evidence type="ECO:0000256" key="5">
    <source>
        <dbReference type="ARBA" id="ARBA00022840"/>
    </source>
</evidence>
<dbReference type="Pfam" id="PF00270">
    <property type="entry name" value="DEAD"/>
    <property type="match status" value="1"/>
</dbReference>
<dbReference type="NCBIfam" id="NF008168">
    <property type="entry name" value="PRK10917.2-2"/>
    <property type="match status" value="1"/>
</dbReference>
<accession>A0AAV5B2P4</accession>
<dbReference type="Pfam" id="PF19833">
    <property type="entry name" value="RecG_dom3_C"/>
    <property type="match status" value="1"/>
</dbReference>
<dbReference type="Gene3D" id="3.40.50.300">
    <property type="entry name" value="P-loop containing nucleotide triphosphate hydrolases"/>
    <property type="match status" value="2"/>
</dbReference>
<dbReference type="CDD" id="cd04488">
    <property type="entry name" value="RecG_wedge_OBF"/>
    <property type="match status" value="1"/>
</dbReference>
<evidence type="ECO:0000259" key="9">
    <source>
        <dbReference type="PROSITE" id="PS51192"/>
    </source>
</evidence>
<dbReference type="InterPro" id="IPR027417">
    <property type="entry name" value="P-loop_NTPase"/>
</dbReference>
<dbReference type="RefSeq" id="WP_265590783.1">
    <property type="nucleotide sequence ID" value="NZ_BQKC01000001.1"/>
</dbReference>
<reference evidence="11" key="1">
    <citation type="journal article" date="2022" name="Int. J. Syst. Evol. Microbiol.">
        <title>Granulimonas faecalis gen. nov., sp. nov., and Leptogranulimonas caecicola gen. nov., sp. nov., novel lactate-producing Atopobiaceae bacteria isolated from mouse intestines, and an emended description of the family Atopobiaceae.</title>
        <authorList>
            <person name="Morinaga K."/>
            <person name="Kusada H."/>
            <person name="Sakamoto S."/>
            <person name="Murakami T."/>
            <person name="Toyoda A."/>
            <person name="Mori H."/>
            <person name="Meng X.Y."/>
            <person name="Takashino M."/>
            <person name="Murotomi K."/>
            <person name="Tamaki H."/>
        </authorList>
    </citation>
    <scope>NUCLEOTIDE SEQUENCE</scope>
    <source>
        <strain evidence="11">OPF53</strain>
    </source>
</reference>
<keyword evidence="4 11" id="KW-0347">Helicase</keyword>
<dbReference type="PROSITE" id="PS51194">
    <property type="entry name" value="HELICASE_CTER"/>
    <property type="match status" value="1"/>
</dbReference>
<dbReference type="GO" id="GO:0003678">
    <property type="term" value="F:DNA helicase activity"/>
    <property type="evidence" value="ECO:0007669"/>
    <property type="project" value="TreeGrafter"/>
</dbReference>
<dbReference type="InterPro" id="IPR014001">
    <property type="entry name" value="Helicase_ATP-bd"/>
</dbReference>
<feature type="domain" description="Helicase C-terminal" evidence="10">
    <location>
        <begin position="472"/>
        <end position="645"/>
    </location>
</feature>
<evidence type="ECO:0000259" key="10">
    <source>
        <dbReference type="PROSITE" id="PS51194"/>
    </source>
</evidence>
<dbReference type="InterPro" id="IPR012340">
    <property type="entry name" value="NA-bd_OB-fold"/>
</dbReference>
<organism evidence="11 12">
    <name type="scientific">Granulimonas faecalis</name>
    <dbReference type="NCBI Taxonomy" id="2894155"/>
    <lineage>
        <taxon>Bacteria</taxon>
        <taxon>Bacillati</taxon>
        <taxon>Actinomycetota</taxon>
        <taxon>Coriobacteriia</taxon>
        <taxon>Coriobacteriales</taxon>
        <taxon>Kribbibacteriaceae</taxon>
        <taxon>Granulimonas</taxon>
    </lineage>
</organism>
<evidence type="ECO:0000256" key="2">
    <source>
        <dbReference type="ARBA" id="ARBA00022763"/>
    </source>
</evidence>
<dbReference type="GO" id="GO:0003677">
    <property type="term" value="F:DNA binding"/>
    <property type="evidence" value="ECO:0007669"/>
    <property type="project" value="UniProtKB-KW"/>
</dbReference>
<dbReference type="InterPro" id="IPR047112">
    <property type="entry name" value="RecG/Mfd"/>
</dbReference>
<dbReference type="SUPFAM" id="SSF50249">
    <property type="entry name" value="Nucleic acid-binding proteins"/>
    <property type="match status" value="1"/>
</dbReference>
<dbReference type="PROSITE" id="PS51192">
    <property type="entry name" value="HELICASE_ATP_BIND_1"/>
    <property type="match status" value="1"/>
</dbReference>
<dbReference type="PANTHER" id="PTHR47964">
    <property type="entry name" value="ATP-DEPENDENT DNA HELICASE HOMOLOG RECG, CHLOROPLASTIC"/>
    <property type="match status" value="1"/>
</dbReference>
<dbReference type="InterPro" id="IPR033454">
    <property type="entry name" value="RecG_wedge"/>
</dbReference>
<evidence type="ECO:0000256" key="7">
    <source>
        <dbReference type="ARBA" id="ARBA00023204"/>
    </source>
</evidence>
<evidence type="ECO:0000313" key="12">
    <source>
        <dbReference type="Proteomes" id="UP001055025"/>
    </source>
</evidence>
<evidence type="ECO:0000256" key="6">
    <source>
        <dbReference type="ARBA" id="ARBA00023125"/>
    </source>
</evidence>
<dbReference type="Pfam" id="PF00271">
    <property type="entry name" value="Helicase_C"/>
    <property type="match status" value="1"/>
</dbReference>
<keyword evidence="12" id="KW-1185">Reference proteome</keyword>
<keyword evidence="5" id="KW-0067">ATP-binding</keyword>
<dbReference type="InterPro" id="IPR011545">
    <property type="entry name" value="DEAD/DEAH_box_helicase_dom"/>
</dbReference>
<dbReference type="Proteomes" id="UP001055025">
    <property type="component" value="Unassembled WGS sequence"/>
</dbReference>
<feature type="domain" description="Helicase ATP-binding" evidence="9">
    <location>
        <begin position="292"/>
        <end position="453"/>
    </location>
</feature>
<keyword evidence="7" id="KW-0234">DNA repair</keyword>
<dbReference type="Gene3D" id="2.40.50.140">
    <property type="entry name" value="Nucleic acid-binding proteins"/>
    <property type="match status" value="1"/>
</dbReference>
<keyword evidence="2" id="KW-0227">DNA damage</keyword>
<sequence length="718" mass="76297">MAEPGTIVVPATSGRLTRTCALDDRVSRLRHVSGQRLAALERMGVRTVRDLFLHLPRRYLDFSHVVPIAHADVGQEATVVGRIDRVELKRPRPRLPIVEVFVVDDTGVIRASFFKQPWLKDAFSVGDTVALSGKVTFAYGFKQMASPFHEVLGPNETGGYSRVVPVHPVSEGLTPAWMRRIASCAVADFSDVCDFLPASLVAARGLMGWGAAVRAAHFPSSLDEAERARRRLAYDELLCLQLVLRARHALEGAGRPGFSHTVDGPHVAALLDALPFDLTGEQRAAVDDILADMASPRPMNRLLLGDVGTGKTAVAAVAMAACADSGTQCAVMAPTSVLARQYAEKTGPVLDAAGVTWRLLTGSTPADERASVTEGVASGEVAVLFGTTAILSEDVRFRDLSLAVVDEQHRFGVNQRTGLKGKGEAADVLTMTATPIPRTLALSVYGDVCVSSIRERPHPGAGTTTTVVPPESLDIAFGAIREEVAAGHQAYVVCPLVDDADDGSELDDVPEGSDRTLKSARAAFEELSRSVFPDLSVGLIHGRMAPAEKDAAMAAFRDGAVDVLVSTTVIEVGVDVPNACAMLVYDADRFGLATLHQLRGRVGRGAVAGRVFLETSSKRGTPARKRLAALERSADGLELAELDLRLRHEGDVLGYRQSGAATLALVDLAEDGDLVEAAHGDALALLEASPDLSVPGLSPLAHEVEERFTLYFKDGGGA</sequence>
<keyword evidence="3" id="KW-0378">Hydrolase</keyword>
<dbReference type="InterPro" id="IPR045562">
    <property type="entry name" value="RecG_dom3_C"/>
</dbReference>
<evidence type="ECO:0000256" key="8">
    <source>
        <dbReference type="ARBA" id="ARBA00049819"/>
    </source>
</evidence>
<keyword evidence="6" id="KW-0238">DNA-binding</keyword>
<evidence type="ECO:0000313" key="11">
    <source>
        <dbReference type="EMBL" id="GJM55367.1"/>
    </source>
</evidence>
<dbReference type="EMBL" id="BQKC01000001">
    <property type="protein sequence ID" value="GJM55367.1"/>
    <property type="molecule type" value="Genomic_DNA"/>
</dbReference>
<proteinExistence type="predicted"/>
<dbReference type="SMART" id="SM00487">
    <property type="entry name" value="DEXDc"/>
    <property type="match status" value="1"/>
</dbReference>
<dbReference type="GO" id="GO:0005524">
    <property type="term" value="F:ATP binding"/>
    <property type="evidence" value="ECO:0007669"/>
    <property type="project" value="UniProtKB-KW"/>
</dbReference>
<dbReference type="Pfam" id="PF17191">
    <property type="entry name" value="RecG_wedge"/>
    <property type="match status" value="1"/>
</dbReference>